<feature type="region of interest" description="Disordered" evidence="1">
    <location>
        <begin position="150"/>
        <end position="297"/>
    </location>
</feature>
<accession>A0ABR0KIB8</accession>
<evidence type="ECO:0008006" key="4">
    <source>
        <dbReference type="Google" id="ProtNLM"/>
    </source>
</evidence>
<feature type="compositionally biased region" description="Polar residues" evidence="1">
    <location>
        <begin position="279"/>
        <end position="289"/>
    </location>
</feature>
<feature type="compositionally biased region" description="Basic and acidic residues" evidence="1">
    <location>
        <begin position="32"/>
        <end position="48"/>
    </location>
</feature>
<dbReference type="PANTHER" id="PTHR31758:SF2">
    <property type="entry name" value="BTB_POZ DOMAIN-CONTAINING PROTEIN YLR108C"/>
    <property type="match status" value="1"/>
</dbReference>
<dbReference type="PANTHER" id="PTHR31758">
    <property type="entry name" value="BTB/POZ DOMAIN-CONTAINING PROTEIN YLR108C"/>
    <property type="match status" value="1"/>
</dbReference>
<dbReference type="Gene3D" id="3.30.710.10">
    <property type="entry name" value="Potassium Channel Kv1.1, Chain A"/>
    <property type="match status" value="2"/>
</dbReference>
<feature type="compositionally biased region" description="Polar residues" evidence="1">
    <location>
        <begin position="706"/>
        <end position="715"/>
    </location>
</feature>
<dbReference type="Proteomes" id="UP001345013">
    <property type="component" value="Unassembled WGS sequence"/>
</dbReference>
<feature type="compositionally biased region" description="Basic and acidic residues" evidence="1">
    <location>
        <begin position="200"/>
        <end position="209"/>
    </location>
</feature>
<feature type="region of interest" description="Disordered" evidence="1">
    <location>
        <begin position="1"/>
        <end position="48"/>
    </location>
</feature>
<proteinExistence type="predicted"/>
<reference evidence="2 3" key="1">
    <citation type="submission" date="2023-08" db="EMBL/GenBank/DDBJ databases">
        <title>Black Yeasts Isolated from many extreme environments.</title>
        <authorList>
            <person name="Coleine C."/>
            <person name="Stajich J.E."/>
            <person name="Selbmann L."/>
        </authorList>
    </citation>
    <scope>NUCLEOTIDE SEQUENCE [LARGE SCALE GENOMIC DNA]</scope>
    <source>
        <strain evidence="2 3">CCFEE 5885</strain>
    </source>
</reference>
<dbReference type="SUPFAM" id="SSF54695">
    <property type="entry name" value="POZ domain"/>
    <property type="match status" value="2"/>
</dbReference>
<sequence length="803" mass="88639">MTVAQSDTSDHQDSTPVGSAISPRIDNVLHSSTKDDTARRTSSYDRDTGFAYGAKPTSDSVLCSLACGSSANGTHDTDTTTGIPYDLTIPNLNLASFGSLPWPATSAPYLDFAAQSTYEPTSGLVPEAVEGFEPFDDPFSFRQTRWTSEQVAATTHTEETTSVSTSAIRPPSAIREIHHFPKPALKRNLESDGGHAQQEGNRHQRPDSRKLRKVSFEEMSGTSPASADDEGSSASEGLSITRPIPPGIFGDSSRRGQGSRTANVPPPSTMQKGSGARSLGTSGRGSKTPSGHPPSILPAEKVFPIQIGSDLFKLSGASISSDAPSYFTQFFEEQIRQNEESVGIRPLYIDRDPETFREIARHLQGYCVKPRDGSQFVKLFADAQFYIPRLINQLFEGEIFIQIGERHFQIPKDIFSDPGNSPNFFSLGFAVFFSSPGEVFPGLDRRGLLRPPPITPPYVPGRSAETFAQLLHILRGYPLHIENENHRAELLRDCRYFHLRGLEQKVIAHEISYNLERQQIEICLRIEDIKPSGISYKADAGEDDQGMTGGWVRYARPFVDDDSYELIVEIGGETTVLDLNDMRLDFHGLTKARVSSLFQVIANKMNLPTNAPLGAMLLSGGGQSSHASPGHTPLSEDRVKVRFEHASDVQLDGNKHDIEWDSMLGQCMAGGPSGSNDDSEDSDLMEEDLPTERQTPQRPRARMHQQRQTQPSGNRATVGGAPPRRIDTTSRTSTKRRRPTLSSSAATGYGQWAIRRGQWRLRVQQNEQDNIRGGYEILFMAVKLDAFSHERARNSRRRFLGDS</sequence>
<feature type="compositionally biased region" description="Low complexity" evidence="1">
    <location>
        <begin position="151"/>
        <end position="167"/>
    </location>
</feature>
<feature type="region of interest" description="Disordered" evidence="1">
    <location>
        <begin position="664"/>
        <end position="747"/>
    </location>
</feature>
<gene>
    <name evidence="2" type="ORF">LTR24_002216</name>
</gene>
<keyword evidence="3" id="KW-1185">Reference proteome</keyword>
<dbReference type="EMBL" id="JAVRRG010000018">
    <property type="protein sequence ID" value="KAK5097347.1"/>
    <property type="molecule type" value="Genomic_DNA"/>
</dbReference>
<name>A0ABR0KIB8_9EURO</name>
<organism evidence="2 3">
    <name type="scientific">Lithohypha guttulata</name>
    <dbReference type="NCBI Taxonomy" id="1690604"/>
    <lineage>
        <taxon>Eukaryota</taxon>
        <taxon>Fungi</taxon>
        <taxon>Dikarya</taxon>
        <taxon>Ascomycota</taxon>
        <taxon>Pezizomycotina</taxon>
        <taxon>Eurotiomycetes</taxon>
        <taxon>Chaetothyriomycetidae</taxon>
        <taxon>Chaetothyriales</taxon>
        <taxon>Trichomeriaceae</taxon>
        <taxon>Lithohypha</taxon>
    </lineage>
</organism>
<protein>
    <recommendedName>
        <fullName evidence="4">Potassium channel tetramerisation-type BTB domain-containing protein</fullName>
    </recommendedName>
</protein>
<comment type="caution">
    <text evidence="2">The sequence shown here is derived from an EMBL/GenBank/DDBJ whole genome shotgun (WGS) entry which is preliminary data.</text>
</comment>
<feature type="compositionally biased region" description="Acidic residues" evidence="1">
    <location>
        <begin position="677"/>
        <end position="689"/>
    </location>
</feature>
<evidence type="ECO:0000313" key="3">
    <source>
        <dbReference type="Proteomes" id="UP001345013"/>
    </source>
</evidence>
<evidence type="ECO:0000256" key="1">
    <source>
        <dbReference type="SAM" id="MobiDB-lite"/>
    </source>
</evidence>
<evidence type="ECO:0000313" key="2">
    <source>
        <dbReference type="EMBL" id="KAK5097347.1"/>
    </source>
</evidence>
<dbReference type="InterPro" id="IPR011333">
    <property type="entry name" value="SKP1/BTB/POZ_sf"/>
</dbReference>